<sequence length="91" mass="9460">MTLGRVHGTSGNVGAWVRAAVRTCTATGGGGAYIDSSPCFPFAYFLVGGTWRGKGTECVQAMSTESISVKKSLGSILETLRVIPDDTPPHA</sequence>
<organism evidence="1 2">
    <name type="scientific">Pisolithus microcarpus 441</name>
    <dbReference type="NCBI Taxonomy" id="765257"/>
    <lineage>
        <taxon>Eukaryota</taxon>
        <taxon>Fungi</taxon>
        <taxon>Dikarya</taxon>
        <taxon>Basidiomycota</taxon>
        <taxon>Agaricomycotina</taxon>
        <taxon>Agaricomycetes</taxon>
        <taxon>Agaricomycetidae</taxon>
        <taxon>Boletales</taxon>
        <taxon>Sclerodermatineae</taxon>
        <taxon>Pisolithaceae</taxon>
        <taxon>Pisolithus</taxon>
    </lineage>
</organism>
<reference evidence="2" key="2">
    <citation type="submission" date="2015-01" db="EMBL/GenBank/DDBJ databases">
        <title>Evolutionary Origins and Diversification of the Mycorrhizal Mutualists.</title>
        <authorList>
            <consortium name="DOE Joint Genome Institute"/>
            <consortium name="Mycorrhizal Genomics Consortium"/>
            <person name="Kohler A."/>
            <person name="Kuo A."/>
            <person name="Nagy L.G."/>
            <person name="Floudas D."/>
            <person name="Copeland A."/>
            <person name="Barry K.W."/>
            <person name="Cichocki N."/>
            <person name="Veneault-Fourrey C."/>
            <person name="LaButti K."/>
            <person name="Lindquist E.A."/>
            <person name="Lipzen A."/>
            <person name="Lundell T."/>
            <person name="Morin E."/>
            <person name="Murat C."/>
            <person name="Riley R."/>
            <person name="Ohm R."/>
            <person name="Sun H."/>
            <person name="Tunlid A."/>
            <person name="Henrissat B."/>
            <person name="Grigoriev I.V."/>
            <person name="Hibbett D.S."/>
            <person name="Martin F."/>
        </authorList>
    </citation>
    <scope>NUCLEOTIDE SEQUENCE [LARGE SCALE GENOMIC DNA]</scope>
    <source>
        <strain evidence="2">441</strain>
    </source>
</reference>
<protein>
    <submittedName>
        <fullName evidence="1">Uncharacterized protein</fullName>
    </submittedName>
</protein>
<dbReference type="HOGENOM" id="CLU_2427875_0_0_1"/>
<dbReference type="AlphaFoldDB" id="A0A0C9YYM9"/>
<reference evidence="1 2" key="1">
    <citation type="submission" date="2014-04" db="EMBL/GenBank/DDBJ databases">
        <authorList>
            <consortium name="DOE Joint Genome Institute"/>
            <person name="Kuo A."/>
            <person name="Kohler A."/>
            <person name="Costa M.D."/>
            <person name="Nagy L.G."/>
            <person name="Floudas D."/>
            <person name="Copeland A."/>
            <person name="Barry K.W."/>
            <person name="Cichocki N."/>
            <person name="Veneault-Fourrey C."/>
            <person name="LaButti K."/>
            <person name="Lindquist E.A."/>
            <person name="Lipzen A."/>
            <person name="Lundell T."/>
            <person name="Morin E."/>
            <person name="Murat C."/>
            <person name="Sun H."/>
            <person name="Tunlid A."/>
            <person name="Henrissat B."/>
            <person name="Grigoriev I.V."/>
            <person name="Hibbett D.S."/>
            <person name="Martin F."/>
            <person name="Nordberg H.P."/>
            <person name="Cantor M.N."/>
            <person name="Hua S.X."/>
        </authorList>
    </citation>
    <scope>NUCLEOTIDE SEQUENCE [LARGE SCALE GENOMIC DNA]</scope>
    <source>
        <strain evidence="1 2">441</strain>
    </source>
</reference>
<gene>
    <name evidence="1" type="ORF">PISMIDRAFT_329191</name>
</gene>
<accession>A0A0C9YYM9</accession>
<keyword evidence="2" id="KW-1185">Reference proteome</keyword>
<evidence type="ECO:0000313" key="2">
    <source>
        <dbReference type="Proteomes" id="UP000054018"/>
    </source>
</evidence>
<dbReference type="EMBL" id="KN833897">
    <property type="protein sequence ID" value="KIK15287.1"/>
    <property type="molecule type" value="Genomic_DNA"/>
</dbReference>
<dbReference type="Proteomes" id="UP000054018">
    <property type="component" value="Unassembled WGS sequence"/>
</dbReference>
<evidence type="ECO:0000313" key="1">
    <source>
        <dbReference type="EMBL" id="KIK15287.1"/>
    </source>
</evidence>
<dbReference type="OrthoDB" id="10620451at2759"/>
<proteinExistence type="predicted"/>
<name>A0A0C9YYM9_9AGAM</name>